<evidence type="ECO:0000256" key="1">
    <source>
        <dbReference type="SAM" id="MobiDB-lite"/>
    </source>
</evidence>
<dbReference type="EMBL" id="CP041242">
    <property type="protein sequence ID" value="QDH71042.1"/>
    <property type="molecule type" value="Genomic_DNA"/>
</dbReference>
<name>A0A514BUK3_9GAMM</name>
<dbReference type="RefSeq" id="WP_141624374.1">
    <property type="nucleotide sequence ID" value="NZ_CP041242.1"/>
</dbReference>
<accession>A0A514BUK3</accession>
<proteinExistence type="predicted"/>
<sequence>MSRPTLAQDHSKPICQVGDRPPDRAAGPRETLSRLVALINPKVRIAAGFQKLWFFQDDILTLDYRSSEGIRYAFDFRVTERGVSVAIVGRDDSSRHSIRKRCGAFGKLIDSNRRIELKWWRHSTPIDTIAIDAVGHLQRANTAMSTPSPWAPPRSIPSYWWIIAETSAI</sequence>
<dbReference type="KEGG" id="lyj:FKV23_13820"/>
<dbReference type="AlphaFoldDB" id="A0A514BUK3"/>
<gene>
    <name evidence="2" type="ORF">FKV23_13820</name>
</gene>
<reference evidence="2 3" key="1">
    <citation type="submission" date="2019-06" db="EMBL/GenBank/DDBJ databases">
        <title>Lysobacter alkalisoli sp. nov. isolated from saline-alkali soil.</title>
        <authorList>
            <person name="Sun J.-Q."/>
            <person name="Xu L."/>
        </authorList>
    </citation>
    <scope>NUCLEOTIDE SEQUENCE [LARGE SCALE GENOMIC DNA]</scope>
    <source>
        <strain evidence="2 3">SJ-36</strain>
    </source>
</reference>
<feature type="region of interest" description="Disordered" evidence="1">
    <location>
        <begin position="1"/>
        <end position="27"/>
    </location>
</feature>
<evidence type="ECO:0000313" key="2">
    <source>
        <dbReference type="EMBL" id="QDH71042.1"/>
    </source>
</evidence>
<dbReference type="Proteomes" id="UP000317199">
    <property type="component" value="Chromosome"/>
</dbReference>
<protein>
    <submittedName>
        <fullName evidence="2">Uncharacterized protein</fullName>
    </submittedName>
</protein>
<keyword evidence="3" id="KW-1185">Reference proteome</keyword>
<evidence type="ECO:0000313" key="3">
    <source>
        <dbReference type="Proteomes" id="UP000317199"/>
    </source>
</evidence>
<organism evidence="2 3">
    <name type="scientific">Marilutibacter alkalisoli</name>
    <dbReference type="NCBI Taxonomy" id="2591633"/>
    <lineage>
        <taxon>Bacteria</taxon>
        <taxon>Pseudomonadati</taxon>
        <taxon>Pseudomonadota</taxon>
        <taxon>Gammaproteobacteria</taxon>
        <taxon>Lysobacterales</taxon>
        <taxon>Lysobacteraceae</taxon>
        <taxon>Marilutibacter</taxon>
    </lineage>
</organism>